<name>A0ABV3DKA6_9ACTN</name>
<evidence type="ECO:0000256" key="2">
    <source>
        <dbReference type="ARBA" id="ARBA00022729"/>
    </source>
</evidence>
<dbReference type="Gene3D" id="1.10.530.10">
    <property type="match status" value="1"/>
</dbReference>
<dbReference type="RefSeq" id="WP_358355464.1">
    <property type="nucleotide sequence ID" value="NZ_JBEZFP010000046.1"/>
</dbReference>
<dbReference type="CDD" id="cd13925">
    <property type="entry name" value="RPF"/>
    <property type="match status" value="1"/>
</dbReference>
<evidence type="ECO:0000259" key="4">
    <source>
        <dbReference type="PROSITE" id="PS51109"/>
    </source>
</evidence>
<dbReference type="Pfam" id="PF07501">
    <property type="entry name" value="G5"/>
    <property type="match status" value="1"/>
</dbReference>
<dbReference type="EMBL" id="JBEZFP010000046">
    <property type="protein sequence ID" value="MEU8135594.1"/>
    <property type="molecule type" value="Genomic_DNA"/>
</dbReference>
<dbReference type="InterPro" id="IPR023346">
    <property type="entry name" value="Lysozyme-like_dom_sf"/>
</dbReference>
<dbReference type="PROSITE" id="PS51109">
    <property type="entry name" value="G5"/>
    <property type="match status" value="1"/>
</dbReference>
<keyword evidence="6" id="KW-1185">Reference proteome</keyword>
<evidence type="ECO:0000313" key="5">
    <source>
        <dbReference type="EMBL" id="MEU8135594.1"/>
    </source>
</evidence>
<organism evidence="5 6">
    <name type="scientific">Streptodolium elevatio</name>
    <dbReference type="NCBI Taxonomy" id="3157996"/>
    <lineage>
        <taxon>Bacteria</taxon>
        <taxon>Bacillati</taxon>
        <taxon>Actinomycetota</taxon>
        <taxon>Actinomycetes</taxon>
        <taxon>Kitasatosporales</taxon>
        <taxon>Streptomycetaceae</taxon>
        <taxon>Streptodolium</taxon>
    </lineage>
</organism>
<dbReference type="SMART" id="SM01208">
    <property type="entry name" value="G5"/>
    <property type="match status" value="1"/>
</dbReference>
<dbReference type="InterPro" id="IPR010618">
    <property type="entry name" value="RPF"/>
</dbReference>
<reference evidence="5 6" key="1">
    <citation type="submission" date="2024-06" db="EMBL/GenBank/DDBJ databases">
        <title>The Natural Products Discovery Center: Release of the First 8490 Sequenced Strains for Exploring Actinobacteria Biosynthetic Diversity.</title>
        <authorList>
            <person name="Kalkreuter E."/>
            <person name="Kautsar S.A."/>
            <person name="Yang D."/>
            <person name="Bader C.D."/>
            <person name="Teijaro C.N."/>
            <person name="Fluegel L."/>
            <person name="Davis C.M."/>
            <person name="Simpson J.R."/>
            <person name="Lauterbach L."/>
            <person name="Steele A.D."/>
            <person name="Gui C."/>
            <person name="Meng S."/>
            <person name="Li G."/>
            <person name="Viehrig K."/>
            <person name="Ye F."/>
            <person name="Su P."/>
            <person name="Kiefer A.F."/>
            <person name="Nichols A."/>
            <person name="Cepeda A.J."/>
            <person name="Yan W."/>
            <person name="Fan B."/>
            <person name="Jiang Y."/>
            <person name="Adhikari A."/>
            <person name="Zheng C.-J."/>
            <person name="Schuster L."/>
            <person name="Cowan T.M."/>
            <person name="Smanski M.J."/>
            <person name="Chevrette M.G."/>
            <person name="De Carvalho L.P.S."/>
            <person name="Shen B."/>
        </authorList>
    </citation>
    <scope>NUCLEOTIDE SEQUENCE [LARGE SCALE GENOMIC DNA]</scope>
    <source>
        <strain evidence="5 6">NPDC048946</strain>
    </source>
</reference>
<feature type="domain" description="G5" evidence="4">
    <location>
        <begin position="213"/>
        <end position="293"/>
    </location>
</feature>
<keyword evidence="2" id="KW-0732">Signal</keyword>
<proteinExistence type="inferred from homology"/>
<comment type="similarity">
    <text evidence="1">Belongs to the transglycosylase family. Rpf subfamily.</text>
</comment>
<sequence>MSRSAERGRRRGKAPRRGFSPRMLVPQLLVVAVLVGGTTAFVQYDKTVTIVVDGEKRRVHTFASNVGQVLDREQIDIGEHDVVAPGRNADLDDGDQVAIRYGRLLNLTLDGRPQQVWVTAMSVAEAMDELKVRTDGAYLSVPHDAPIGREGLAVDVRTERGVTFMVDGRQIPVRTNAASLGEVLQQAQIAIGPQDRISVPTDTYPTEGMTVSVLRVTGTTVVKDERIPFETRKQDDPTQFKGNESVETKGAAGIKRVTWAYETVDGVKQNPRKVSEVIVKAPVHQIVKVGTKPLPTSVAGADGLNWTALAKCEAGGRPTAVDASGTYHGLYQFDARTWQSMGGTGVASTAPAAEQTYRAKLLFVKRGASPWPICGRKLYT</sequence>
<dbReference type="PANTHER" id="PTHR39160:SF4">
    <property type="entry name" value="RESUSCITATION-PROMOTING FACTOR RPFB"/>
    <property type="match status" value="1"/>
</dbReference>
<dbReference type="InterPro" id="IPR007137">
    <property type="entry name" value="DUF348"/>
</dbReference>
<accession>A0ABV3DKA6</accession>
<evidence type="ECO:0000313" key="6">
    <source>
        <dbReference type="Proteomes" id="UP001551482"/>
    </source>
</evidence>
<protein>
    <submittedName>
        <fullName evidence="5">Ubiquitin-like domain-containing protein</fullName>
    </submittedName>
</protein>
<dbReference type="PANTHER" id="PTHR39160">
    <property type="entry name" value="CELL WALL-BINDING PROTEIN YOCH"/>
    <property type="match status" value="1"/>
</dbReference>
<dbReference type="Proteomes" id="UP001551482">
    <property type="component" value="Unassembled WGS sequence"/>
</dbReference>
<comment type="caution">
    <text evidence="5">The sequence shown here is derived from an EMBL/GenBank/DDBJ whole genome shotgun (WGS) entry which is preliminary data.</text>
</comment>
<dbReference type="SUPFAM" id="SSF53955">
    <property type="entry name" value="Lysozyme-like"/>
    <property type="match status" value="1"/>
</dbReference>
<dbReference type="InterPro" id="IPR011098">
    <property type="entry name" value="G5_dom"/>
</dbReference>
<dbReference type="Pfam" id="PF06737">
    <property type="entry name" value="Transglycosylas"/>
    <property type="match status" value="1"/>
</dbReference>
<dbReference type="Gene3D" id="2.20.230.10">
    <property type="entry name" value="Resuscitation-promoting factor rpfb"/>
    <property type="match status" value="1"/>
</dbReference>
<dbReference type="InterPro" id="IPR051933">
    <property type="entry name" value="Resuscitation_pf_RpfB"/>
</dbReference>
<evidence type="ECO:0000256" key="1">
    <source>
        <dbReference type="ARBA" id="ARBA00010830"/>
    </source>
</evidence>
<evidence type="ECO:0000256" key="3">
    <source>
        <dbReference type="ARBA" id="ARBA00022801"/>
    </source>
</evidence>
<keyword evidence="3" id="KW-0378">Hydrolase</keyword>
<gene>
    <name evidence="5" type="ORF">AB0C36_18990</name>
</gene>
<dbReference type="Pfam" id="PF03990">
    <property type="entry name" value="DUF348"/>
    <property type="match status" value="3"/>
</dbReference>